<feature type="transmembrane region" description="Helical" evidence="6">
    <location>
        <begin position="446"/>
        <end position="465"/>
    </location>
</feature>
<name>A0A1H7RI04_9GAMM</name>
<gene>
    <name evidence="7" type="ORF">SAMN05444515_12318</name>
</gene>
<dbReference type="PANTHER" id="PTHR30250:SF11">
    <property type="entry name" value="O-ANTIGEN TRANSPORTER-RELATED"/>
    <property type="match status" value="1"/>
</dbReference>
<feature type="transmembrane region" description="Helical" evidence="6">
    <location>
        <begin position="152"/>
        <end position="174"/>
    </location>
</feature>
<dbReference type="PANTHER" id="PTHR30250">
    <property type="entry name" value="PST FAMILY PREDICTED COLANIC ACID TRANSPORTER"/>
    <property type="match status" value="1"/>
</dbReference>
<keyword evidence="5 6" id="KW-0472">Membrane</keyword>
<evidence type="ECO:0000256" key="3">
    <source>
        <dbReference type="ARBA" id="ARBA00022692"/>
    </source>
</evidence>
<evidence type="ECO:0000313" key="7">
    <source>
        <dbReference type="EMBL" id="SEL59725.1"/>
    </source>
</evidence>
<accession>A0A1H7RI04</accession>
<evidence type="ECO:0000256" key="6">
    <source>
        <dbReference type="SAM" id="Phobius"/>
    </source>
</evidence>
<dbReference type="AlphaFoldDB" id="A0A1H7RI04"/>
<protein>
    <submittedName>
        <fullName evidence="7">Membrane protein involved in the export of O-antigen and teichoic acid</fullName>
    </submittedName>
</protein>
<feature type="transmembrane region" description="Helical" evidence="6">
    <location>
        <begin position="298"/>
        <end position="320"/>
    </location>
</feature>
<evidence type="ECO:0000256" key="4">
    <source>
        <dbReference type="ARBA" id="ARBA00022989"/>
    </source>
</evidence>
<feature type="transmembrane region" description="Helical" evidence="6">
    <location>
        <begin position="359"/>
        <end position="382"/>
    </location>
</feature>
<feature type="transmembrane region" description="Helical" evidence="6">
    <location>
        <begin position="21"/>
        <end position="38"/>
    </location>
</feature>
<feature type="transmembrane region" description="Helical" evidence="6">
    <location>
        <begin position="89"/>
        <end position="108"/>
    </location>
</feature>
<feature type="transmembrane region" description="Helical" evidence="6">
    <location>
        <begin position="114"/>
        <end position="131"/>
    </location>
</feature>
<feature type="transmembrane region" description="Helical" evidence="6">
    <location>
        <begin position="326"/>
        <end position="347"/>
    </location>
</feature>
<feature type="transmembrane region" description="Helical" evidence="6">
    <location>
        <begin position="420"/>
        <end position="440"/>
    </location>
</feature>
<feature type="transmembrane region" description="Helical" evidence="6">
    <location>
        <begin position="388"/>
        <end position="408"/>
    </location>
</feature>
<dbReference type="GO" id="GO:0005886">
    <property type="term" value="C:plasma membrane"/>
    <property type="evidence" value="ECO:0007669"/>
    <property type="project" value="UniProtKB-SubCell"/>
</dbReference>
<keyword evidence="4 6" id="KW-1133">Transmembrane helix</keyword>
<keyword evidence="3 6" id="KW-0812">Transmembrane</keyword>
<proteinExistence type="predicted"/>
<evidence type="ECO:0000256" key="2">
    <source>
        <dbReference type="ARBA" id="ARBA00022475"/>
    </source>
</evidence>
<organism evidence="7 8">
    <name type="scientific">Ectothiorhodospira marina</name>
    <dbReference type="NCBI Taxonomy" id="1396821"/>
    <lineage>
        <taxon>Bacteria</taxon>
        <taxon>Pseudomonadati</taxon>
        <taxon>Pseudomonadota</taxon>
        <taxon>Gammaproteobacteria</taxon>
        <taxon>Chromatiales</taxon>
        <taxon>Ectothiorhodospiraceae</taxon>
        <taxon>Ectothiorhodospira</taxon>
    </lineage>
</organism>
<reference evidence="8" key="1">
    <citation type="submission" date="2016-10" db="EMBL/GenBank/DDBJ databases">
        <authorList>
            <person name="Varghese N."/>
            <person name="Submissions S."/>
        </authorList>
    </citation>
    <scope>NUCLEOTIDE SEQUENCE [LARGE SCALE GENOMIC DNA]</scope>
    <source>
        <strain evidence="8">DSM 241</strain>
    </source>
</reference>
<dbReference type="EMBL" id="FOAA01000023">
    <property type="protein sequence ID" value="SEL59725.1"/>
    <property type="molecule type" value="Genomic_DNA"/>
</dbReference>
<dbReference type="InterPro" id="IPR050833">
    <property type="entry name" value="Poly_Biosynth_Transport"/>
</dbReference>
<sequence length="477" mass="50051">MEHTGLRSILRNTTYLAGARAVTVAARAVYVLVIAGLLGPELYGLFNYGLSWYLLFVPLAILGLDFLLLREIGRARTGAPDVVPASLALRTLSSALVAALCLGLGWWLESDPTARALLLVFAFAVMGRGLASWTNAVFKGHEASGFVLAQEVVFRLLEVLLGLALLAAGHGVLVLAMVHAGAWIAQGAVGLYLVRRFLRPGLQADWSLRPMLALIGAGLPFLVAAFLLGWLMQGPLVLYRQLEGTDAPLGQLALALQVFVIIGSVVAELGLAAVPVLTRASERQDGKTALFVQGALRAGWLLAAALAVGGITVGAPALTWLFGPEYASAGALLPWAVLLVGPYFWVTSLRSVFVAHGRYWQIAGAMFAGALVFSIIFVPLVGCCELTGVFYATGIGLIGTVATQLLLLRGTDAVDPMGSMVLPGLVTLAALGTAGGLLWLHPVLALGGGFLALAAGALLTGTLPWRSILRLLRARPE</sequence>
<dbReference type="Pfam" id="PF01943">
    <property type="entry name" value="Polysacc_synt"/>
    <property type="match status" value="1"/>
</dbReference>
<evidence type="ECO:0000256" key="1">
    <source>
        <dbReference type="ARBA" id="ARBA00004651"/>
    </source>
</evidence>
<feature type="transmembrane region" description="Helical" evidence="6">
    <location>
        <begin position="252"/>
        <end position="277"/>
    </location>
</feature>
<feature type="transmembrane region" description="Helical" evidence="6">
    <location>
        <begin position="50"/>
        <end position="69"/>
    </location>
</feature>
<evidence type="ECO:0000256" key="5">
    <source>
        <dbReference type="ARBA" id="ARBA00023136"/>
    </source>
</evidence>
<dbReference type="Proteomes" id="UP000199256">
    <property type="component" value="Unassembled WGS sequence"/>
</dbReference>
<dbReference type="RefSeq" id="WP_090255618.1">
    <property type="nucleotide sequence ID" value="NZ_FOAA01000023.1"/>
</dbReference>
<comment type="subcellular location">
    <subcellularLocation>
        <location evidence="1">Cell membrane</location>
        <topology evidence="1">Multi-pass membrane protein</topology>
    </subcellularLocation>
</comment>
<evidence type="ECO:0000313" key="8">
    <source>
        <dbReference type="Proteomes" id="UP000199256"/>
    </source>
</evidence>
<feature type="transmembrane region" description="Helical" evidence="6">
    <location>
        <begin position="210"/>
        <end position="232"/>
    </location>
</feature>
<dbReference type="STRING" id="1396821.SAMN05444515_12318"/>
<feature type="transmembrane region" description="Helical" evidence="6">
    <location>
        <begin position="180"/>
        <end position="198"/>
    </location>
</feature>
<dbReference type="InterPro" id="IPR002797">
    <property type="entry name" value="Polysacc_synth"/>
</dbReference>
<keyword evidence="8" id="KW-1185">Reference proteome</keyword>
<keyword evidence="2" id="KW-1003">Cell membrane</keyword>
<dbReference type="OrthoDB" id="103403at2"/>